<keyword evidence="4" id="KW-0677">Repeat</keyword>
<reference evidence="6 7" key="1">
    <citation type="journal article" date="2023" name="Hortic Res">
        <title>Pangenome of water caltrop reveals structural variations and asymmetric subgenome divergence after allopolyploidization.</title>
        <authorList>
            <person name="Zhang X."/>
            <person name="Chen Y."/>
            <person name="Wang L."/>
            <person name="Yuan Y."/>
            <person name="Fang M."/>
            <person name="Shi L."/>
            <person name="Lu R."/>
            <person name="Comes H.P."/>
            <person name="Ma Y."/>
            <person name="Chen Y."/>
            <person name="Huang G."/>
            <person name="Zhou Y."/>
            <person name="Zheng Z."/>
            <person name="Qiu Y."/>
        </authorList>
    </citation>
    <scope>NUCLEOTIDE SEQUENCE [LARGE SCALE GENOMIC DNA]</scope>
    <source>
        <strain evidence="6">F231</strain>
    </source>
</reference>
<organism evidence="6 7">
    <name type="scientific">Trapa natans</name>
    <name type="common">Water chestnut</name>
    <dbReference type="NCBI Taxonomy" id="22666"/>
    <lineage>
        <taxon>Eukaryota</taxon>
        <taxon>Viridiplantae</taxon>
        <taxon>Streptophyta</taxon>
        <taxon>Embryophyta</taxon>
        <taxon>Tracheophyta</taxon>
        <taxon>Spermatophyta</taxon>
        <taxon>Magnoliopsida</taxon>
        <taxon>eudicotyledons</taxon>
        <taxon>Gunneridae</taxon>
        <taxon>Pentapetalae</taxon>
        <taxon>rosids</taxon>
        <taxon>malvids</taxon>
        <taxon>Myrtales</taxon>
        <taxon>Lythraceae</taxon>
        <taxon>Trapa</taxon>
    </lineage>
</organism>
<dbReference type="PANTHER" id="PTHR46578:SF1">
    <property type="entry name" value="ARM-REPEAT_TETRATRICOPEPTIDE REPEAT (TPR)-LIKE PROTEIN"/>
    <property type="match status" value="1"/>
</dbReference>
<dbReference type="AlphaFoldDB" id="A0AAN7R9F4"/>
<gene>
    <name evidence="6" type="ORF">SAY86_012696</name>
</gene>
<dbReference type="InterPro" id="IPR000225">
    <property type="entry name" value="Armadillo"/>
</dbReference>
<dbReference type="InterPro" id="IPR058868">
    <property type="entry name" value="ARM_7"/>
</dbReference>
<keyword evidence="7" id="KW-1185">Reference proteome</keyword>
<dbReference type="EMBL" id="JAXQNO010000007">
    <property type="protein sequence ID" value="KAK4794702.1"/>
    <property type="molecule type" value="Genomic_DNA"/>
</dbReference>
<evidence type="ECO:0000313" key="7">
    <source>
        <dbReference type="Proteomes" id="UP001346149"/>
    </source>
</evidence>
<feature type="domain" description="ARM repeat N-terminal plant" evidence="5">
    <location>
        <begin position="34"/>
        <end position="273"/>
    </location>
</feature>
<protein>
    <recommendedName>
        <fullName evidence="3">Protein unc-45 homolog B</fullName>
    </recommendedName>
</protein>
<dbReference type="InterPro" id="IPR011989">
    <property type="entry name" value="ARM-like"/>
</dbReference>
<dbReference type="InterPro" id="IPR011990">
    <property type="entry name" value="TPR-like_helical_dom_sf"/>
</dbReference>
<proteinExistence type="predicted"/>
<dbReference type="SUPFAM" id="SSF48371">
    <property type="entry name" value="ARM repeat"/>
    <property type="match status" value="1"/>
</dbReference>
<dbReference type="Gene3D" id="1.25.40.10">
    <property type="entry name" value="Tetratricopeptide repeat domain"/>
    <property type="match status" value="1"/>
</dbReference>
<comment type="subcellular location">
    <subcellularLocation>
        <location evidence="1">Cytoplasm</location>
        <location evidence="1">Myofibril</location>
        <location evidence="1">Sarcomere</location>
        <location evidence="1">A band</location>
    </subcellularLocation>
    <subcellularLocation>
        <location evidence="2">Cytoplasm</location>
        <location evidence="2">Myofibril</location>
        <location evidence="2">Sarcomere</location>
        <location evidence="2">Z line</location>
    </subcellularLocation>
</comment>
<dbReference type="Pfam" id="PF26524">
    <property type="entry name" value="ARM_7"/>
    <property type="match status" value="1"/>
</dbReference>
<evidence type="ECO:0000256" key="3">
    <source>
        <dbReference type="ARBA" id="ARBA00020768"/>
    </source>
</evidence>
<dbReference type="SUPFAM" id="SSF48452">
    <property type="entry name" value="TPR-like"/>
    <property type="match status" value="1"/>
</dbReference>
<evidence type="ECO:0000256" key="2">
    <source>
        <dbReference type="ARBA" id="ARBA00004216"/>
    </source>
</evidence>
<sequence>MKTTRATTTTTTNPSNLLKFASASKLSNQQIPDHCTSPWCFFCNVEEPNPSLRRAKLTRCFKDIPLQDDMDCVLVLSCLWHMAMSCPDDLEFPSVGIFTCMARLIHKGLADKEWLLRDQNIYAPYYAAHIIGTYTMNRPESAELAVRSGVVPALIELLRGRISWVEQRVAVRALGHLASYDRTFGSLAVHEGEIVGLTIELARTCLRDVYSSFIGVRESKRLKYHCDLLTRGVGGQDMENRKAEEWASQAQCWSLYLLNCFASKERAMDLICEEGFLGELCEMWGGLVNHSSPAGVGTIRVLCYSKLGRGRVAGCQKAVECLCNLSRSSDDWQYVGIDCLLLLLKDMDTRVRVFDTAAQCLVDLAELRGRLGNRSNVGEVITRILLMDRHRGTAGTAVEELWDMKVERRNKERRSLVSQERVEERRVLVRLIRQQANRLFWLGKVEEAIEKYSEALHRCPLRLRKERMGIYSNRGQCHLVLGDPDGTIRDTTRALCLSEPPNSHGKSLWKRSQAYDMKGMAKESLMDCVMFINVGCVTKRGGKMAKVPYCIARMISKQMEAAWLFSGASTLGQDDQNRRKLRRKQEGMMKTFYE</sequence>
<dbReference type="Proteomes" id="UP001346149">
    <property type="component" value="Unassembled WGS sequence"/>
</dbReference>
<evidence type="ECO:0000256" key="1">
    <source>
        <dbReference type="ARBA" id="ARBA00004161"/>
    </source>
</evidence>
<dbReference type="PANTHER" id="PTHR46578">
    <property type="entry name" value="ARM-REPEAT/TETRATRICOPEPTIDE REPEAT (TPR)-LIKE PROTEIN"/>
    <property type="match status" value="1"/>
</dbReference>
<dbReference type="InterPro" id="IPR016024">
    <property type="entry name" value="ARM-type_fold"/>
</dbReference>
<accession>A0AAN7R9F4</accession>
<name>A0AAN7R9F4_TRANT</name>
<comment type="caution">
    <text evidence="6">The sequence shown here is derived from an EMBL/GenBank/DDBJ whole genome shotgun (WGS) entry which is preliminary data.</text>
</comment>
<dbReference type="Gene3D" id="1.25.10.10">
    <property type="entry name" value="Leucine-rich Repeat Variant"/>
    <property type="match status" value="1"/>
</dbReference>
<evidence type="ECO:0000313" key="6">
    <source>
        <dbReference type="EMBL" id="KAK4794702.1"/>
    </source>
</evidence>
<dbReference type="SMART" id="SM00185">
    <property type="entry name" value="ARM"/>
    <property type="match status" value="1"/>
</dbReference>
<evidence type="ECO:0000256" key="4">
    <source>
        <dbReference type="ARBA" id="ARBA00022737"/>
    </source>
</evidence>
<evidence type="ECO:0000259" key="5">
    <source>
        <dbReference type="Pfam" id="PF26524"/>
    </source>
</evidence>